<dbReference type="PANTHER" id="PTHR46599">
    <property type="entry name" value="PIGGYBAC TRANSPOSABLE ELEMENT-DERIVED PROTEIN 4"/>
    <property type="match status" value="1"/>
</dbReference>
<dbReference type="Pfam" id="PF13843">
    <property type="entry name" value="DDE_Tnp_1_7"/>
    <property type="match status" value="1"/>
</dbReference>
<dbReference type="InterPro" id="IPR029526">
    <property type="entry name" value="PGBD"/>
</dbReference>
<accession>A0AAV1FS04</accession>
<organism evidence="2 3">
    <name type="scientific">Xyrichtys novacula</name>
    <name type="common">Pearly razorfish</name>
    <name type="synonym">Hemipteronotus novacula</name>
    <dbReference type="NCBI Taxonomy" id="13765"/>
    <lineage>
        <taxon>Eukaryota</taxon>
        <taxon>Metazoa</taxon>
        <taxon>Chordata</taxon>
        <taxon>Craniata</taxon>
        <taxon>Vertebrata</taxon>
        <taxon>Euteleostomi</taxon>
        <taxon>Actinopterygii</taxon>
        <taxon>Neopterygii</taxon>
        <taxon>Teleostei</taxon>
        <taxon>Neoteleostei</taxon>
        <taxon>Acanthomorphata</taxon>
        <taxon>Eupercaria</taxon>
        <taxon>Labriformes</taxon>
        <taxon>Labridae</taxon>
        <taxon>Xyrichtys</taxon>
    </lineage>
</organism>
<evidence type="ECO:0000313" key="3">
    <source>
        <dbReference type="Proteomes" id="UP001178508"/>
    </source>
</evidence>
<sequence>MSRDRFRSISWNIHLSDPEEDVENEKKKGTPGYDKLFKLRPLCDEILNACQTYYHPRKELSVDERMVATKAKTGMTQYMKNKPTKWGITLFVLAESSSGYTIRFSIYTGRAYTPSEHGLSYDVVMDLIKPSYLGTGYHIYMDNFYTTPKLFTALASLKFGACGTYRECRKGFPRERGNALTKKSDKGSVRWIREGSLLFVKWMDSREVSVCSTIHPAYSGETVKRRVKDGDGCWAVKDVPVPTPIKAYNKNMGGVDLSDQLIQYYSTHRKVGNWNRTVLLHFLDIATTNSYIMHREMSKTKQEQPMTHKDFMVELGCQLCGVDKAGVSQRRKADHIPVPIVTAEATATDASLKSPKSRKRCQHCLQVDKKRSDTQWKCQACNVALCVLVDRNCFFEWHK</sequence>
<reference evidence="2" key="1">
    <citation type="submission" date="2023-08" db="EMBL/GenBank/DDBJ databases">
        <authorList>
            <person name="Alioto T."/>
            <person name="Alioto T."/>
            <person name="Gomez Garrido J."/>
        </authorList>
    </citation>
    <scope>NUCLEOTIDE SEQUENCE</scope>
</reference>
<evidence type="ECO:0000313" key="2">
    <source>
        <dbReference type="EMBL" id="CAJ1063750.1"/>
    </source>
</evidence>
<dbReference type="PANTHER" id="PTHR46599:SF3">
    <property type="entry name" value="PIGGYBAC TRANSPOSABLE ELEMENT-DERIVED PROTEIN 4"/>
    <property type="match status" value="1"/>
</dbReference>
<proteinExistence type="predicted"/>
<keyword evidence="3" id="KW-1185">Reference proteome</keyword>
<name>A0AAV1FS04_XYRNO</name>
<gene>
    <name evidence="2" type="ORF">XNOV1_A016946</name>
</gene>
<dbReference type="AlphaFoldDB" id="A0AAV1FS04"/>
<evidence type="ECO:0000259" key="1">
    <source>
        <dbReference type="Pfam" id="PF13843"/>
    </source>
</evidence>
<feature type="domain" description="PiggyBac transposable element-derived protein" evidence="1">
    <location>
        <begin position="1"/>
        <end position="291"/>
    </location>
</feature>
<protein>
    <submittedName>
        <fullName evidence="2">PiggyBac transposable element-derived protein 4-like</fullName>
    </submittedName>
</protein>
<dbReference type="Proteomes" id="UP001178508">
    <property type="component" value="Chromosome 9"/>
</dbReference>
<dbReference type="EMBL" id="OY660872">
    <property type="protein sequence ID" value="CAJ1063750.1"/>
    <property type="molecule type" value="Genomic_DNA"/>
</dbReference>